<evidence type="ECO:0000256" key="7">
    <source>
        <dbReference type="ARBA" id="ARBA00022777"/>
    </source>
</evidence>
<feature type="domain" description="Response regulatory" evidence="12">
    <location>
        <begin position="1004"/>
        <end position="1124"/>
    </location>
</feature>
<dbReference type="Gene3D" id="1.20.120.1530">
    <property type="match status" value="5"/>
</dbReference>
<dbReference type="CDD" id="cd16922">
    <property type="entry name" value="HATPase_EvgS-ArcB-TorS-like"/>
    <property type="match status" value="1"/>
</dbReference>
<evidence type="ECO:0000313" key="15">
    <source>
        <dbReference type="Proteomes" id="UP000077051"/>
    </source>
</evidence>
<dbReference type="Gene3D" id="1.10.287.130">
    <property type="match status" value="1"/>
</dbReference>
<dbReference type="SUPFAM" id="SSF52172">
    <property type="entry name" value="CheY-like"/>
    <property type="match status" value="1"/>
</dbReference>
<dbReference type="InterPro" id="IPR003661">
    <property type="entry name" value="HisK_dim/P_dom"/>
</dbReference>
<sequence>MAANLTTQVRSIAEVTKAVALGDLSKKIEVETRGEILELKDIVNGMVDQLRIFASEVTRVSKEVGTDGKLGGQASVPNVAGTWYELTDNVNIMAANLTTQVRSIAEVTKAVASGDLSKKIEVETRGEILDLKNTVNEMVDQLRVFASEVTRVAREVGTEGKLGGQARVPNVDGTWKDLTDNVNTMATNLTNQVRSIAEVTKAVALGDLSKKIEVESGGEILDLKNIVNSMVDQLRIFASEVTRVAKEVGTEGKLGGQATVEGVAGTWMDLTDNVNTMAANLTTQVRSIAQVTKAVAKGDLSKKIEVETRGEMLDLKDTINDMVGQLRVFASEVTRVSKEVGTEGKLGGQAVVQGVAGTWYELTDNVNIMAANLTNQVRSIAEVTKAVASGDLSKKIEVETRGEILDLKNIVNSMVDQLRVFASEVTRVAREVGTEGKLGGQARVPNVDGTWKDLTDNVNTMATNLTNQVRSIAEVTKAVALGDLSKKIEIEVEVHGEIAELKNTINTMVDQLSSFASEVTRVAKEVGTEGKLGVQAQVEDIEGLWRDITSNVNTMASNLTTQVRAFAQISAAATENDFSRLITVEASGEMDSLKTKINQMVGSLRDAIQKNRLAREAAELANRSKSEFLANMSHEIRTPMNGIIGMTSLTLETELNRQQRENLMIVSSLANSLLTIIDDILDISKIEAGRMTIESIPFSLRSAVFSVLKTLAVKANQKKLDLIYHVDQSIPDQLIGDPLRLRQVITNLIGNAVKFTTQGEVVLRTRAVRMQDSTVRLEFCVSDTGIGIQEDKLNVIFDTFCQADGSTTREYGGTGLGLSISRHLVQLMGGDLWVESKYGRGSEFYFTVNFFQFSLDQKEVIEKIRRYRNRRILFVDTMKDQTGAIDKVTMLGLKPYRVDSIEEAAAISNANSSKSKHAPFFDTVIIDKMASAEKIREIVPLRYTPIVLIAPEVHLLNMKLCIDLGITGYINSPTTLADMAAVMLPALESHAALPSDASKTVPLEVLLAEDNDVNQKLAVRILEKFGHHVKVVANGKLAVEAYESQTFDLILMDVQMPVMGGFEATQRIREIEHKMNNNSHIPIIALTAHAMIGDREKCLQAGMDEYVTKPLRFPELIAAIKKFAPQSAHMMVQGKSKAPAIAKK</sequence>
<evidence type="ECO:0000256" key="8">
    <source>
        <dbReference type="ARBA" id="ARBA00022840"/>
    </source>
</evidence>
<dbReference type="Pfam" id="PF00512">
    <property type="entry name" value="HisKA"/>
    <property type="match status" value="1"/>
</dbReference>
<keyword evidence="3 10" id="KW-0597">Phosphoprotein</keyword>
<dbReference type="SMART" id="SM00304">
    <property type="entry name" value="HAMP"/>
    <property type="match status" value="7"/>
</dbReference>
<dbReference type="SMART" id="SM00448">
    <property type="entry name" value="REC"/>
    <property type="match status" value="1"/>
</dbReference>
<dbReference type="InterPro" id="IPR005467">
    <property type="entry name" value="His_kinase_dom"/>
</dbReference>
<dbReference type="OrthoDB" id="10266508at2759"/>
<keyword evidence="4" id="KW-0808">Transferase</keyword>
<dbReference type="Pfam" id="PF00072">
    <property type="entry name" value="Response_reg"/>
    <property type="match status" value="1"/>
</dbReference>
<dbReference type="STRING" id="747725.A0A168QFK8"/>
<dbReference type="Gene3D" id="3.40.50.2300">
    <property type="match status" value="1"/>
</dbReference>
<evidence type="ECO:0000256" key="3">
    <source>
        <dbReference type="ARBA" id="ARBA00022553"/>
    </source>
</evidence>
<evidence type="ECO:0000256" key="9">
    <source>
        <dbReference type="ARBA" id="ARBA00023012"/>
    </source>
</evidence>
<dbReference type="Pfam" id="PF02518">
    <property type="entry name" value="HATPase_c"/>
    <property type="match status" value="1"/>
</dbReference>
<gene>
    <name evidence="14" type="primary">HK_IA</name>
    <name evidence="14" type="ORF">MUCCIDRAFT_176325</name>
</gene>
<keyword evidence="8" id="KW-0067">ATP-binding</keyword>
<dbReference type="Pfam" id="PF00672">
    <property type="entry name" value="HAMP"/>
    <property type="match status" value="7"/>
</dbReference>
<evidence type="ECO:0000256" key="6">
    <source>
        <dbReference type="ARBA" id="ARBA00022741"/>
    </source>
</evidence>
<dbReference type="PROSITE" id="PS50885">
    <property type="entry name" value="HAMP"/>
    <property type="match status" value="7"/>
</dbReference>
<feature type="domain" description="HAMP" evidence="13">
    <location>
        <begin position="3"/>
        <end position="55"/>
    </location>
</feature>
<feature type="domain" description="HAMP" evidence="13">
    <location>
        <begin position="95"/>
        <end position="147"/>
    </location>
</feature>
<evidence type="ECO:0000259" key="12">
    <source>
        <dbReference type="PROSITE" id="PS50110"/>
    </source>
</evidence>
<dbReference type="PANTHER" id="PTHR45339">
    <property type="entry name" value="HYBRID SIGNAL TRANSDUCTION HISTIDINE KINASE J"/>
    <property type="match status" value="1"/>
</dbReference>
<dbReference type="PROSITE" id="PS50110">
    <property type="entry name" value="RESPONSE_REGULATORY"/>
    <property type="match status" value="1"/>
</dbReference>
<evidence type="ECO:0000259" key="11">
    <source>
        <dbReference type="PROSITE" id="PS50109"/>
    </source>
</evidence>
<evidence type="ECO:0000259" key="13">
    <source>
        <dbReference type="PROSITE" id="PS50885"/>
    </source>
</evidence>
<dbReference type="InterPro" id="IPR036097">
    <property type="entry name" value="HisK_dim/P_sf"/>
</dbReference>
<dbReference type="InterPro" id="IPR004358">
    <property type="entry name" value="Sig_transdc_His_kin-like_C"/>
</dbReference>
<dbReference type="CDD" id="cd17546">
    <property type="entry name" value="REC_hyHK_CKI1_RcsC-like"/>
    <property type="match status" value="1"/>
</dbReference>
<dbReference type="GO" id="GO:0005524">
    <property type="term" value="F:ATP binding"/>
    <property type="evidence" value="ECO:0007669"/>
    <property type="project" value="UniProtKB-KW"/>
</dbReference>
<keyword evidence="5" id="KW-0677">Repeat</keyword>
<dbReference type="PRINTS" id="PR00344">
    <property type="entry name" value="BCTRLSENSOR"/>
</dbReference>
<name>A0A168QFK8_MUCCL</name>
<dbReference type="InterPro" id="IPR003660">
    <property type="entry name" value="HAMP_dom"/>
</dbReference>
<evidence type="ECO:0000256" key="2">
    <source>
        <dbReference type="ARBA" id="ARBA00012438"/>
    </source>
</evidence>
<keyword evidence="7 14" id="KW-0418">Kinase</keyword>
<dbReference type="FunFam" id="3.30.565.10:FF:000010">
    <property type="entry name" value="Sensor histidine kinase RcsC"/>
    <property type="match status" value="1"/>
</dbReference>
<dbReference type="CDD" id="cd00082">
    <property type="entry name" value="HisKA"/>
    <property type="match status" value="1"/>
</dbReference>
<dbReference type="InterPro" id="IPR036890">
    <property type="entry name" value="HATPase_C_sf"/>
</dbReference>
<dbReference type="EMBL" id="AMYB01000001">
    <property type="protein sequence ID" value="OAD09169.1"/>
    <property type="molecule type" value="Genomic_DNA"/>
</dbReference>
<dbReference type="Proteomes" id="UP000077051">
    <property type="component" value="Unassembled WGS sequence"/>
</dbReference>
<dbReference type="InterPro" id="IPR003594">
    <property type="entry name" value="HATPase_dom"/>
</dbReference>
<evidence type="ECO:0000256" key="4">
    <source>
        <dbReference type="ARBA" id="ARBA00022679"/>
    </source>
</evidence>
<dbReference type="PANTHER" id="PTHR45339:SF1">
    <property type="entry name" value="HYBRID SIGNAL TRANSDUCTION HISTIDINE KINASE J"/>
    <property type="match status" value="1"/>
</dbReference>
<organism evidence="14 15">
    <name type="scientific">Mucor lusitanicus CBS 277.49</name>
    <dbReference type="NCBI Taxonomy" id="747725"/>
    <lineage>
        <taxon>Eukaryota</taxon>
        <taxon>Fungi</taxon>
        <taxon>Fungi incertae sedis</taxon>
        <taxon>Mucoromycota</taxon>
        <taxon>Mucoromycotina</taxon>
        <taxon>Mucoromycetes</taxon>
        <taxon>Mucorales</taxon>
        <taxon>Mucorineae</taxon>
        <taxon>Mucoraceae</taxon>
        <taxon>Mucor</taxon>
    </lineage>
</organism>
<dbReference type="FunFam" id="1.10.287.130:FF:000002">
    <property type="entry name" value="Two-component osmosensing histidine kinase"/>
    <property type="match status" value="1"/>
</dbReference>
<comment type="caution">
    <text evidence="14">The sequence shown here is derived from an EMBL/GenBank/DDBJ whole genome shotgun (WGS) entry which is preliminary data.</text>
</comment>
<dbReference type="GO" id="GO:0071474">
    <property type="term" value="P:cellular hyperosmotic response"/>
    <property type="evidence" value="ECO:0007669"/>
    <property type="project" value="TreeGrafter"/>
</dbReference>
<dbReference type="InterPro" id="IPR011006">
    <property type="entry name" value="CheY-like_superfamily"/>
</dbReference>
<proteinExistence type="predicted"/>
<evidence type="ECO:0000256" key="10">
    <source>
        <dbReference type="PROSITE-ProRule" id="PRU00169"/>
    </source>
</evidence>
<dbReference type="FunFam" id="1.20.120.1530:FF:000002">
    <property type="entry name" value="Two-component osmosensing histidine kinase"/>
    <property type="match status" value="5"/>
</dbReference>
<feature type="domain" description="HAMP" evidence="13">
    <location>
        <begin position="187"/>
        <end position="239"/>
    </location>
</feature>
<dbReference type="CDD" id="cd06225">
    <property type="entry name" value="HAMP"/>
    <property type="match status" value="6"/>
</dbReference>
<evidence type="ECO:0000256" key="1">
    <source>
        <dbReference type="ARBA" id="ARBA00000085"/>
    </source>
</evidence>
<dbReference type="AlphaFoldDB" id="A0A168QFK8"/>
<dbReference type="InterPro" id="IPR001789">
    <property type="entry name" value="Sig_transdc_resp-reg_receiver"/>
</dbReference>
<feature type="domain" description="HAMP" evidence="13">
    <location>
        <begin position="557"/>
        <end position="609"/>
    </location>
</feature>
<feature type="domain" description="HAMP" evidence="13">
    <location>
        <begin position="371"/>
        <end position="423"/>
    </location>
</feature>
<dbReference type="EC" id="2.7.13.3" evidence="2"/>
<keyword evidence="9" id="KW-0902">Two-component regulatory system</keyword>
<dbReference type="Gene3D" id="3.30.565.10">
    <property type="entry name" value="Histidine kinase-like ATPase, C-terminal domain"/>
    <property type="match status" value="1"/>
</dbReference>
<dbReference type="SMART" id="SM00387">
    <property type="entry name" value="HATPase_c"/>
    <property type="match status" value="1"/>
</dbReference>
<reference evidence="14 15" key="1">
    <citation type="submission" date="2015-06" db="EMBL/GenBank/DDBJ databases">
        <title>Expansion of signal transduction pathways in fungi by whole-genome duplication.</title>
        <authorList>
            <consortium name="DOE Joint Genome Institute"/>
            <person name="Corrochano L.M."/>
            <person name="Kuo A."/>
            <person name="Marcet-Houben M."/>
            <person name="Polaino S."/>
            <person name="Salamov A."/>
            <person name="Villalobos J.M."/>
            <person name="Alvarez M.I."/>
            <person name="Avalos J."/>
            <person name="Benito E.P."/>
            <person name="Benoit I."/>
            <person name="Burger G."/>
            <person name="Camino L.P."/>
            <person name="Canovas D."/>
            <person name="Cerda-Olmedo E."/>
            <person name="Cheng J.-F."/>
            <person name="Dominguez A."/>
            <person name="Elias M."/>
            <person name="Eslava A.P."/>
            <person name="Glaser F."/>
            <person name="Grimwood J."/>
            <person name="Gutierrez G."/>
            <person name="Heitman J."/>
            <person name="Henrissat B."/>
            <person name="Iturriaga E.A."/>
            <person name="Lang B.F."/>
            <person name="Lavin J.L."/>
            <person name="Lee S."/>
            <person name="Li W."/>
            <person name="Lindquist E."/>
            <person name="Lopez-Garcia S."/>
            <person name="Luque E.M."/>
            <person name="Marcos A.T."/>
            <person name="Martin J."/>
            <person name="Mccluskey K."/>
            <person name="Medina H.R."/>
            <person name="Miralles-Duran A."/>
            <person name="Miyazaki A."/>
            <person name="Munoz-Torres E."/>
            <person name="Oguiza J.A."/>
            <person name="Ohm R."/>
            <person name="Olmedo M."/>
            <person name="Orejas M."/>
            <person name="Ortiz-Castellanos L."/>
            <person name="Pisabarro A.G."/>
            <person name="Rodriguez-Romero J."/>
            <person name="Ruiz-Herrera J."/>
            <person name="Ruiz-Vazquez R."/>
            <person name="Sanz C."/>
            <person name="Schackwitz W."/>
            <person name="Schmutz J."/>
            <person name="Shahriari M."/>
            <person name="Shelest E."/>
            <person name="Silva-Franco F."/>
            <person name="Soanes D."/>
            <person name="Syed K."/>
            <person name="Tagua V.G."/>
            <person name="Talbot N.J."/>
            <person name="Thon M."/>
            <person name="De Vries R.P."/>
            <person name="Wiebenga A."/>
            <person name="Yadav J.S."/>
            <person name="Braun E.L."/>
            <person name="Baker S."/>
            <person name="Garre V."/>
            <person name="Horwitz B."/>
            <person name="Torres-Martinez S."/>
            <person name="Idnurm A."/>
            <person name="Herrera-Estrella A."/>
            <person name="Gabaldon T."/>
            <person name="Grigoriev I.V."/>
        </authorList>
    </citation>
    <scope>NUCLEOTIDE SEQUENCE [LARGE SCALE GENOMIC DNA]</scope>
    <source>
        <strain evidence="14 15">CBS 277.49</strain>
    </source>
</reference>
<dbReference type="SUPFAM" id="SSF55874">
    <property type="entry name" value="ATPase domain of HSP90 chaperone/DNA topoisomerase II/histidine kinase"/>
    <property type="match status" value="1"/>
</dbReference>
<feature type="domain" description="HAMP" evidence="13">
    <location>
        <begin position="279"/>
        <end position="331"/>
    </location>
</feature>
<dbReference type="SUPFAM" id="SSF58104">
    <property type="entry name" value="Methyl-accepting chemotaxis protein (MCP) signaling domain"/>
    <property type="match status" value="2"/>
</dbReference>
<feature type="modified residue" description="4-aspartylphosphate" evidence="10">
    <location>
        <position position="1053"/>
    </location>
</feature>
<feature type="domain" description="Histidine kinase" evidence="11">
    <location>
        <begin position="631"/>
        <end position="852"/>
    </location>
</feature>
<comment type="catalytic activity">
    <reaction evidence="1">
        <text>ATP + protein L-histidine = ADP + protein N-phospho-L-histidine.</text>
        <dbReference type="EC" id="2.7.13.3"/>
    </reaction>
</comment>
<dbReference type="SUPFAM" id="SSF47384">
    <property type="entry name" value="Homodimeric domain of signal transducing histidine kinase"/>
    <property type="match status" value="1"/>
</dbReference>
<keyword evidence="6" id="KW-0547">Nucleotide-binding</keyword>
<keyword evidence="15" id="KW-1185">Reference proteome</keyword>
<dbReference type="PROSITE" id="PS50109">
    <property type="entry name" value="HIS_KIN"/>
    <property type="match status" value="1"/>
</dbReference>
<dbReference type="SMART" id="SM00388">
    <property type="entry name" value="HisKA"/>
    <property type="match status" value="1"/>
</dbReference>
<feature type="domain" description="HAMP" evidence="13">
    <location>
        <begin position="463"/>
        <end position="517"/>
    </location>
</feature>
<dbReference type="GO" id="GO:0016020">
    <property type="term" value="C:membrane"/>
    <property type="evidence" value="ECO:0007669"/>
    <property type="project" value="InterPro"/>
</dbReference>
<evidence type="ECO:0000256" key="5">
    <source>
        <dbReference type="ARBA" id="ARBA00022737"/>
    </source>
</evidence>
<dbReference type="VEuPathDB" id="FungiDB:MUCCIDRAFT_176325"/>
<dbReference type="GO" id="GO:0000155">
    <property type="term" value="F:phosphorelay sensor kinase activity"/>
    <property type="evidence" value="ECO:0007669"/>
    <property type="project" value="InterPro"/>
</dbReference>
<evidence type="ECO:0000313" key="14">
    <source>
        <dbReference type="EMBL" id="OAD09169.1"/>
    </source>
</evidence>
<protein>
    <recommendedName>
        <fullName evidence="2">histidine kinase</fullName>
        <ecNumber evidence="2">2.7.13.3</ecNumber>
    </recommendedName>
</protein>
<accession>A0A168QFK8</accession>